<evidence type="ECO:0000313" key="4">
    <source>
        <dbReference type="Proteomes" id="UP001597417"/>
    </source>
</evidence>
<dbReference type="InterPro" id="IPR002539">
    <property type="entry name" value="MaoC-like_dom"/>
</dbReference>
<gene>
    <name evidence="3" type="ORF">ACFSXZ_36730</name>
</gene>
<dbReference type="InterPro" id="IPR039375">
    <property type="entry name" value="NodN-like"/>
</dbReference>
<evidence type="ECO:0000256" key="1">
    <source>
        <dbReference type="ARBA" id="ARBA00005254"/>
    </source>
</evidence>
<dbReference type="PANTHER" id="PTHR42993">
    <property type="entry name" value="MAOC-LIKE DEHYDRATASE DOMAIN-CONTAINING PROTEIN"/>
    <property type="match status" value="1"/>
</dbReference>
<organism evidence="3 4">
    <name type="scientific">Amycolatopsis pigmentata</name>
    <dbReference type="NCBI Taxonomy" id="450801"/>
    <lineage>
        <taxon>Bacteria</taxon>
        <taxon>Bacillati</taxon>
        <taxon>Actinomycetota</taxon>
        <taxon>Actinomycetes</taxon>
        <taxon>Pseudonocardiales</taxon>
        <taxon>Pseudonocardiaceae</taxon>
        <taxon>Amycolatopsis</taxon>
    </lineage>
</organism>
<feature type="domain" description="MaoC-like" evidence="2">
    <location>
        <begin position="20"/>
        <end position="122"/>
    </location>
</feature>
<dbReference type="Proteomes" id="UP001597417">
    <property type="component" value="Unassembled WGS sequence"/>
</dbReference>
<proteinExistence type="inferred from homology"/>
<dbReference type="CDD" id="cd03450">
    <property type="entry name" value="NodN"/>
    <property type="match status" value="1"/>
</dbReference>
<dbReference type="RefSeq" id="WP_378270708.1">
    <property type="nucleotide sequence ID" value="NZ_JBHUKR010000023.1"/>
</dbReference>
<dbReference type="Pfam" id="PF01575">
    <property type="entry name" value="MaoC_dehydratas"/>
    <property type="match status" value="1"/>
</dbReference>
<evidence type="ECO:0000259" key="2">
    <source>
        <dbReference type="Pfam" id="PF01575"/>
    </source>
</evidence>
<name>A0ABW5G6F2_9PSEU</name>
<dbReference type="Gene3D" id="3.10.129.10">
    <property type="entry name" value="Hotdog Thioesterase"/>
    <property type="match status" value="1"/>
</dbReference>
<keyword evidence="4" id="KW-1185">Reference proteome</keyword>
<dbReference type="SUPFAM" id="SSF54637">
    <property type="entry name" value="Thioesterase/thiol ester dehydrase-isomerase"/>
    <property type="match status" value="1"/>
</dbReference>
<dbReference type="InterPro" id="IPR029069">
    <property type="entry name" value="HotDog_dom_sf"/>
</dbReference>
<protein>
    <submittedName>
        <fullName evidence="3">MaoC family dehydratase</fullName>
    </submittedName>
</protein>
<dbReference type="PANTHER" id="PTHR42993:SF1">
    <property type="entry name" value="MAOC-LIKE DEHYDRATASE DOMAIN-CONTAINING PROTEIN"/>
    <property type="match status" value="1"/>
</dbReference>
<evidence type="ECO:0000313" key="3">
    <source>
        <dbReference type="EMBL" id="MFD2421889.1"/>
    </source>
</evidence>
<accession>A0ABW5G6F2</accession>
<sequence>MTESTPRVFASVDEVVAAAGLQLGPSEPLKIDQQRVDGFAEVTDDHQWIHVDVERSADGPWGGTIAHGFLTLSLVPRFARLLYRFEFGGARLNYGLDKVRFPAPVPTGSVLRASATIGSVRPNPAGTIITTNVVITVEGAGKPSCIADLLVLVTQGER</sequence>
<reference evidence="4" key="1">
    <citation type="journal article" date="2019" name="Int. J. Syst. Evol. Microbiol.">
        <title>The Global Catalogue of Microorganisms (GCM) 10K type strain sequencing project: providing services to taxonomists for standard genome sequencing and annotation.</title>
        <authorList>
            <consortium name="The Broad Institute Genomics Platform"/>
            <consortium name="The Broad Institute Genome Sequencing Center for Infectious Disease"/>
            <person name="Wu L."/>
            <person name="Ma J."/>
        </authorList>
    </citation>
    <scope>NUCLEOTIDE SEQUENCE [LARGE SCALE GENOMIC DNA]</scope>
    <source>
        <strain evidence="4">CGMCC 4.7645</strain>
    </source>
</reference>
<comment type="similarity">
    <text evidence="1">Belongs to the enoyl-CoA hydratase/isomerase family.</text>
</comment>
<comment type="caution">
    <text evidence="3">The sequence shown here is derived from an EMBL/GenBank/DDBJ whole genome shotgun (WGS) entry which is preliminary data.</text>
</comment>
<dbReference type="EMBL" id="JBHUKR010000023">
    <property type="protein sequence ID" value="MFD2421889.1"/>
    <property type="molecule type" value="Genomic_DNA"/>
</dbReference>